<evidence type="ECO:0000256" key="1">
    <source>
        <dbReference type="ARBA" id="ARBA00004071"/>
    </source>
</evidence>
<dbReference type="PIRSF" id="PIRSF001092">
    <property type="entry name" value="Alpha-L-fucosidase"/>
    <property type="match status" value="1"/>
</dbReference>
<name>A0ABV1RGC2_9ALTE</name>
<feature type="domain" description="Glycoside hydrolase family 29 N-terminal" evidence="8">
    <location>
        <begin position="56"/>
        <end position="418"/>
    </location>
</feature>
<accession>A0ABV1RGC2</accession>
<comment type="function">
    <text evidence="1">Alpha-L-fucosidase is responsible for hydrolyzing the alpha-1,6-linked fucose joined to the reducing-end N-acetylglucosamine of the carbohydrate moieties of glycoproteins.</text>
</comment>
<evidence type="ECO:0000259" key="9">
    <source>
        <dbReference type="Pfam" id="PF16757"/>
    </source>
</evidence>
<comment type="caution">
    <text evidence="10">The sequence shown here is derived from an EMBL/GenBank/DDBJ whole genome shotgun (WGS) entry which is preliminary data.</text>
</comment>
<reference evidence="10 11" key="1">
    <citation type="submission" date="2024-06" db="EMBL/GenBank/DDBJ databases">
        <authorList>
            <person name="Chen R.Y."/>
        </authorList>
    </citation>
    <scope>NUCLEOTIDE SEQUENCE [LARGE SCALE GENOMIC DNA]</scope>
    <source>
        <strain evidence="10 11">D2</strain>
    </source>
</reference>
<evidence type="ECO:0000256" key="7">
    <source>
        <dbReference type="SAM" id="SignalP"/>
    </source>
</evidence>
<dbReference type="InterPro" id="IPR013780">
    <property type="entry name" value="Glyco_hydro_b"/>
</dbReference>
<dbReference type="Gene3D" id="2.60.40.1180">
    <property type="entry name" value="Golgi alpha-mannosidase II"/>
    <property type="match status" value="1"/>
</dbReference>
<dbReference type="EC" id="3.2.1.51" evidence="3"/>
<evidence type="ECO:0000256" key="5">
    <source>
        <dbReference type="ARBA" id="ARBA00022801"/>
    </source>
</evidence>
<keyword evidence="5" id="KW-0378">Hydrolase</keyword>
<feature type="signal peptide" evidence="7">
    <location>
        <begin position="1"/>
        <end position="25"/>
    </location>
</feature>
<dbReference type="InterPro" id="IPR016286">
    <property type="entry name" value="FUC_metazoa-typ"/>
</dbReference>
<dbReference type="InterPro" id="IPR031919">
    <property type="entry name" value="Fucosidase_C"/>
</dbReference>
<dbReference type="Pfam" id="PF16757">
    <property type="entry name" value="Fucosidase_C"/>
    <property type="match status" value="1"/>
</dbReference>
<organism evidence="10 11">
    <name type="scientific">Catenovulum sediminis</name>
    <dbReference type="NCBI Taxonomy" id="1740262"/>
    <lineage>
        <taxon>Bacteria</taxon>
        <taxon>Pseudomonadati</taxon>
        <taxon>Pseudomonadota</taxon>
        <taxon>Gammaproteobacteria</taxon>
        <taxon>Alteromonadales</taxon>
        <taxon>Alteromonadaceae</taxon>
        <taxon>Catenovulum</taxon>
    </lineage>
</organism>
<dbReference type="InterPro" id="IPR000933">
    <property type="entry name" value="Glyco_hydro_29"/>
</dbReference>
<evidence type="ECO:0000313" key="11">
    <source>
        <dbReference type="Proteomes" id="UP001467690"/>
    </source>
</evidence>
<dbReference type="SUPFAM" id="SSF51445">
    <property type="entry name" value="(Trans)glycosidases"/>
    <property type="match status" value="1"/>
</dbReference>
<evidence type="ECO:0000256" key="2">
    <source>
        <dbReference type="ARBA" id="ARBA00007951"/>
    </source>
</evidence>
<dbReference type="EMBL" id="JBELOE010000147">
    <property type="protein sequence ID" value="MER2491737.1"/>
    <property type="molecule type" value="Genomic_DNA"/>
</dbReference>
<gene>
    <name evidence="10" type="ORF">ABS311_07555</name>
</gene>
<feature type="chain" id="PRO_5046277804" description="alpha-L-fucosidase" evidence="7">
    <location>
        <begin position="26"/>
        <end position="536"/>
    </location>
</feature>
<keyword evidence="6" id="KW-0326">Glycosidase</keyword>
<sequence length="536" mass="61657">MKYFKKSVLSTSIAMSLGLLLTACGSDKNNQPAQQAAQQNEQNLAKRIETKLEEIKTVANKGPFKPEWDSFSQYEIPAWYQDAKFGIFIHWGVYSVPAHNGEWYPRWMYDADYWDYHKHHVENYGPVTEFGYKDFIPMFKAEKFDADQWLKIIEDSGAKYIVPVAEHHDGFSMYDNSYTRWDSTEMGPKRDIIAELKEATDKTDIHFGLSSHRAENWWFFGRGRTMPSDVQDDAYRDLYGPAMDKEASENGETPPDQAFMDDWLVRTIEIVDKYEPELIWFDWWMASEPFHEHVKLFTSYYYNKGVSWENMPAINYKEHGDMRSYPDGSAVLDIERGQLSDTREYFWQTDTSVSKTSWGYVTNHKYRTANSLVDDLIDIVSKNGSLLLNIGPKPDGTIPEAEVKLLKEIGDWLKVNGEAIYSTRPWVTFGEGETEVIDGKHSNDAEKHRKDFTHKDIRFTKNEEALFATLLAWPGAGETITVKSINAKNYPQEIAKIEMLGSSAEIQFEQTANGLKVVLPAEPATEHAQVLKIIAK</sequence>
<evidence type="ECO:0000313" key="10">
    <source>
        <dbReference type="EMBL" id="MER2491737.1"/>
    </source>
</evidence>
<evidence type="ECO:0000256" key="4">
    <source>
        <dbReference type="ARBA" id="ARBA00022729"/>
    </source>
</evidence>
<dbReference type="InterPro" id="IPR057739">
    <property type="entry name" value="Glyco_hydro_29_N"/>
</dbReference>
<dbReference type="PROSITE" id="PS51257">
    <property type="entry name" value="PROKAR_LIPOPROTEIN"/>
    <property type="match status" value="1"/>
</dbReference>
<comment type="similarity">
    <text evidence="2">Belongs to the glycosyl hydrolase 29 family.</text>
</comment>
<evidence type="ECO:0000256" key="6">
    <source>
        <dbReference type="ARBA" id="ARBA00023295"/>
    </source>
</evidence>
<dbReference type="Gene3D" id="3.20.20.80">
    <property type="entry name" value="Glycosidases"/>
    <property type="match status" value="1"/>
</dbReference>
<dbReference type="PANTHER" id="PTHR10030">
    <property type="entry name" value="ALPHA-L-FUCOSIDASE"/>
    <property type="match status" value="1"/>
</dbReference>
<evidence type="ECO:0000256" key="3">
    <source>
        <dbReference type="ARBA" id="ARBA00012662"/>
    </source>
</evidence>
<dbReference type="InterPro" id="IPR017853">
    <property type="entry name" value="GH"/>
</dbReference>
<dbReference type="Pfam" id="PF01120">
    <property type="entry name" value="Alpha_L_fucos"/>
    <property type="match status" value="1"/>
</dbReference>
<keyword evidence="11" id="KW-1185">Reference proteome</keyword>
<dbReference type="PANTHER" id="PTHR10030:SF37">
    <property type="entry name" value="ALPHA-L-FUCOSIDASE-RELATED"/>
    <property type="match status" value="1"/>
</dbReference>
<evidence type="ECO:0000259" key="8">
    <source>
        <dbReference type="Pfam" id="PF01120"/>
    </source>
</evidence>
<dbReference type="Proteomes" id="UP001467690">
    <property type="component" value="Unassembled WGS sequence"/>
</dbReference>
<dbReference type="SMART" id="SM00812">
    <property type="entry name" value="Alpha_L_fucos"/>
    <property type="match status" value="1"/>
</dbReference>
<dbReference type="PRINTS" id="PR00741">
    <property type="entry name" value="GLHYDRLASE29"/>
</dbReference>
<feature type="domain" description="Alpha-L-fucosidase C-terminal" evidence="9">
    <location>
        <begin position="450"/>
        <end position="533"/>
    </location>
</feature>
<dbReference type="RefSeq" id="WP_143873354.1">
    <property type="nucleotide sequence ID" value="NZ_CP041661.1"/>
</dbReference>
<protein>
    <recommendedName>
        <fullName evidence="3">alpha-L-fucosidase</fullName>
        <ecNumber evidence="3">3.2.1.51</ecNumber>
    </recommendedName>
</protein>
<proteinExistence type="inferred from homology"/>
<keyword evidence="4 7" id="KW-0732">Signal</keyword>